<evidence type="ECO:0000313" key="3">
    <source>
        <dbReference type="Proteomes" id="UP001595956"/>
    </source>
</evidence>
<feature type="transmembrane region" description="Helical" evidence="1">
    <location>
        <begin position="89"/>
        <end position="105"/>
    </location>
</feature>
<sequence>MSAQRPTAATASIWLTIAVLVLSGISAVLTIAYRDEVLAAWRAGRDDSSSIEQPAFVPVALVMWAVVALLMWVLLMFFREGHNWARRSIVALFLLMAVGILAVLRTEPPTLFSVLCGLTLVATLAAVGCLVHKDTRTWCREEITV</sequence>
<name>A0ABW0N1T4_9ACTN</name>
<dbReference type="Proteomes" id="UP001595956">
    <property type="component" value="Unassembled WGS sequence"/>
</dbReference>
<reference evidence="3" key="1">
    <citation type="journal article" date="2019" name="Int. J. Syst. Evol. Microbiol.">
        <title>The Global Catalogue of Microorganisms (GCM) 10K type strain sequencing project: providing services to taxonomists for standard genome sequencing and annotation.</title>
        <authorList>
            <consortium name="The Broad Institute Genomics Platform"/>
            <consortium name="The Broad Institute Genome Sequencing Center for Infectious Disease"/>
            <person name="Wu L."/>
            <person name="Ma J."/>
        </authorList>
    </citation>
    <scope>NUCLEOTIDE SEQUENCE [LARGE SCALE GENOMIC DNA]</scope>
    <source>
        <strain evidence="3">KACC 13778</strain>
    </source>
</reference>
<keyword evidence="1" id="KW-1133">Transmembrane helix</keyword>
<evidence type="ECO:0000256" key="1">
    <source>
        <dbReference type="SAM" id="Phobius"/>
    </source>
</evidence>
<protein>
    <submittedName>
        <fullName evidence="2">Uncharacterized protein</fullName>
    </submittedName>
</protein>
<feature type="transmembrane region" description="Helical" evidence="1">
    <location>
        <begin position="12"/>
        <end position="33"/>
    </location>
</feature>
<dbReference type="RefSeq" id="WP_345171809.1">
    <property type="nucleotide sequence ID" value="NZ_BAABFQ010000003.1"/>
</dbReference>
<comment type="caution">
    <text evidence="2">The sequence shown here is derived from an EMBL/GenBank/DDBJ whole genome shotgun (WGS) entry which is preliminary data.</text>
</comment>
<keyword evidence="3" id="KW-1185">Reference proteome</keyword>
<feature type="transmembrane region" description="Helical" evidence="1">
    <location>
        <begin position="53"/>
        <end position="77"/>
    </location>
</feature>
<evidence type="ECO:0000313" key="2">
    <source>
        <dbReference type="EMBL" id="MFC5493059.1"/>
    </source>
</evidence>
<gene>
    <name evidence="2" type="ORF">ACFPKY_08105</name>
</gene>
<accession>A0ABW0N1T4</accession>
<organism evidence="2 3">
    <name type="scientific">Nocardioides caricicola</name>
    <dbReference type="NCBI Taxonomy" id="634770"/>
    <lineage>
        <taxon>Bacteria</taxon>
        <taxon>Bacillati</taxon>
        <taxon>Actinomycetota</taxon>
        <taxon>Actinomycetes</taxon>
        <taxon>Propionibacteriales</taxon>
        <taxon>Nocardioidaceae</taxon>
        <taxon>Nocardioides</taxon>
    </lineage>
</organism>
<dbReference type="EMBL" id="JBHSMD010000002">
    <property type="protein sequence ID" value="MFC5493059.1"/>
    <property type="molecule type" value="Genomic_DNA"/>
</dbReference>
<keyword evidence="1" id="KW-0812">Transmembrane</keyword>
<proteinExistence type="predicted"/>
<feature type="transmembrane region" description="Helical" evidence="1">
    <location>
        <begin position="111"/>
        <end position="131"/>
    </location>
</feature>
<keyword evidence="1" id="KW-0472">Membrane</keyword>